<feature type="modified residue" description="4-aspartylphosphate" evidence="3">
    <location>
        <position position="55"/>
    </location>
</feature>
<dbReference type="PRINTS" id="PR00038">
    <property type="entry name" value="HTHLUXR"/>
</dbReference>
<reference evidence="6 7" key="1">
    <citation type="submission" date="2018-11" db="EMBL/GenBank/DDBJ databases">
        <title>Draft genome sequence of Ferruginibacter sp. BO-59.</title>
        <authorList>
            <person name="Im W.T."/>
        </authorList>
    </citation>
    <scope>NUCLEOTIDE SEQUENCE [LARGE SCALE GENOMIC DNA]</scope>
    <source>
        <strain evidence="6 7">BO-59</strain>
    </source>
</reference>
<dbReference type="GO" id="GO:0006355">
    <property type="term" value="P:regulation of DNA-templated transcription"/>
    <property type="evidence" value="ECO:0007669"/>
    <property type="project" value="InterPro"/>
</dbReference>
<evidence type="ECO:0000313" key="7">
    <source>
        <dbReference type="Proteomes" id="UP000267223"/>
    </source>
</evidence>
<gene>
    <name evidence="6" type="ORF">EFY79_00175</name>
</gene>
<dbReference type="Gene3D" id="3.40.50.2300">
    <property type="match status" value="1"/>
</dbReference>
<keyword evidence="1 3" id="KW-0597">Phosphoprotein</keyword>
<name>A0A3M9NPP8_9BACT</name>
<dbReference type="PROSITE" id="PS50043">
    <property type="entry name" value="HTH_LUXR_2"/>
    <property type="match status" value="1"/>
</dbReference>
<dbReference type="SUPFAM" id="SSF52172">
    <property type="entry name" value="CheY-like"/>
    <property type="match status" value="1"/>
</dbReference>
<dbReference type="OrthoDB" id="9797341at2"/>
<protein>
    <submittedName>
        <fullName evidence="6">DNA-binding response regulator</fullName>
    </submittedName>
</protein>
<evidence type="ECO:0000256" key="1">
    <source>
        <dbReference type="ARBA" id="ARBA00022553"/>
    </source>
</evidence>
<dbReference type="SUPFAM" id="SSF46894">
    <property type="entry name" value="C-terminal effector domain of the bipartite response regulators"/>
    <property type="match status" value="1"/>
</dbReference>
<dbReference type="GO" id="GO:0003677">
    <property type="term" value="F:DNA binding"/>
    <property type="evidence" value="ECO:0007669"/>
    <property type="project" value="UniProtKB-KW"/>
</dbReference>
<dbReference type="InterPro" id="IPR058245">
    <property type="entry name" value="NreC/VraR/RcsB-like_REC"/>
</dbReference>
<evidence type="ECO:0000313" key="6">
    <source>
        <dbReference type="EMBL" id="RNI39760.1"/>
    </source>
</evidence>
<organism evidence="6 7">
    <name type="scientific">Hanamia caeni</name>
    <dbReference type="NCBI Taxonomy" id="2294116"/>
    <lineage>
        <taxon>Bacteria</taxon>
        <taxon>Pseudomonadati</taxon>
        <taxon>Bacteroidota</taxon>
        <taxon>Chitinophagia</taxon>
        <taxon>Chitinophagales</taxon>
        <taxon>Chitinophagaceae</taxon>
        <taxon>Hanamia</taxon>
    </lineage>
</organism>
<dbReference type="PROSITE" id="PS00622">
    <property type="entry name" value="HTH_LUXR_1"/>
    <property type="match status" value="1"/>
</dbReference>
<evidence type="ECO:0000259" key="4">
    <source>
        <dbReference type="PROSITE" id="PS50043"/>
    </source>
</evidence>
<dbReference type="InterPro" id="IPR039420">
    <property type="entry name" value="WalR-like"/>
</dbReference>
<keyword evidence="7" id="KW-1185">Reference proteome</keyword>
<dbReference type="Proteomes" id="UP000267223">
    <property type="component" value="Unassembled WGS sequence"/>
</dbReference>
<proteinExistence type="predicted"/>
<sequence>MSTKVFIVDDHPMVVAGLHSLLTQLENLEVAGSVSNAFEAIPFLKQNKVDVILLDINLPDISGIDLCKKIHTEFPGIKIIGISTFSDRSYISRMIGNGASGYLIKSASKEEIAEAIEAVLKEKMYLGVSSEHIARPFSANSTGNLPALTRREKEILSLISEGLTNHQIADKLFISPLTVDSHRKNLLTKLNANNTASLVRVAIENGLI</sequence>
<keyword evidence="2 6" id="KW-0238">DNA-binding</keyword>
<dbReference type="EMBL" id="RJJR01000001">
    <property type="protein sequence ID" value="RNI39760.1"/>
    <property type="molecule type" value="Genomic_DNA"/>
</dbReference>
<dbReference type="PANTHER" id="PTHR43214">
    <property type="entry name" value="TWO-COMPONENT RESPONSE REGULATOR"/>
    <property type="match status" value="1"/>
</dbReference>
<dbReference type="RefSeq" id="WP_123118651.1">
    <property type="nucleotide sequence ID" value="NZ_RJJR01000001.1"/>
</dbReference>
<feature type="domain" description="Response regulatory" evidence="5">
    <location>
        <begin position="4"/>
        <end position="120"/>
    </location>
</feature>
<dbReference type="Pfam" id="PF00196">
    <property type="entry name" value="GerE"/>
    <property type="match status" value="1"/>
</dbReference>
<dbReference type="GO" id="GO:0000160">
    <property type="term" value="P:phosphorelay signal transduction system"/>
    <property type="evidence" value="ECO:0007669"/>
    <property type="project" value="InterPro"/>
</dbReference>
<dbReference type="InterPro" id="IPR000792">
    <property type="entry name" value="Tscrpt_reg_LuxR_C"/>
</dbReference>
<dbReference type="Pfam" id="PF00072">
    <property type="entry name" value="Response_reg"/>
    <property type="match status" value="1"/>
</dbReference>
<evidence type="ECO:0000256" key="3">
    <source>
        <dbReference type="PROSITE-ProRule" id="PRU00169"/>
    </source>
</evidence>
<dbReference type="SMART" id="SM00421">
    <property type="entry name" value="HTH_LUXR"/>
    <property type="match status" value="1"/>
</dbReference>
<evidence type="ECO:0000259" key="5">
    <source>
        <dbReference type="PROSITE" id="PS50110"/>
    </source>
</evidence>
<dbReference type="AlphaFoldDB" id="A0A3M9NPP8"/>
<dbReference type="PANTHER" id="PTHR43214:SF43">
    <property type="entry name" value="TWO-COMPONENT RESPONSE REGULATOR"/>
    <property type="match status" value="1"/>
</dbReference>
<dbReference type="CDD" id="cd17535">
    <property type="entry name" value="REC_NarL-like"/>
    <property type="match status" value="1"/>
</dbReference>
<dbReference type="CDD" id="cd06170">
    <property type="entry name" value="LuxR_C_like"/>
    <property type="match status" value="1"/>
</dbReference>
<feature type="domain" description="HTH luxR-type" evidence="4">
    <location>
        <begin position="141"/>
        <end position="206"/>
    </location>
</feature>
<comment type="caution">
    <text evidence="6">The sequence shown here is derived from an EMBL/GenBank/DDBJ whole genome shotgun (WGS) entry which is preliminary data.</text>
</comment>
<evidence type="ECO:0000256" key="2">
    <source>
        <dbReference type="ARBA" id="ARBA00023125"/>
    </source>
</evidence>
<dbReference type="InterPro" id="IPR011006">
    <property type="entry name" value="CheY-like_superfamily"/>
</dbReference>
<dbReference type="PROSITE" id="PS50110">
    <property type="entry name" value="RESPONSE_REGULATORY"/>
    <property type="match status" value="1"/>
</dbReference>
<dbReference type="InterPro" id="IPR016032">
    <property type="entry name" value="Sig_transdc_resp-reg_C-effctor"/>
</dbReference>
<accession>A0A3M9NPP8</accession>
<dbReference type="SMART" id="SM00448">
    <property type="entry name" value="REC"/>
    <property type="match status" value="1"/>
</dbReference>
<dbReference type="InterPro" id="IPR001789">
    <property type="entry name" value="Sig_transdc_resp-reg_receiver"/>
</dbReference>